<dbReference type="OrthoDB" id="3821622at2"/>
<protein>
    <recommendedName>
        <fullName evidence="5">Exo-alpha-sialidase</fullName>
    </recommendedName>
</protein>
<keyword evidence="4" id="KW-1185">Reference proteome</keyword>
<evidence type="ECO:0000256" key="1">
    <source>
        <dbReference type="SAM" id="MobiDB-lite"/>
    </source>
</evidence>
<keyword evidence="2" id="KW-0472">Membrane</keyword>
<name>A0A4R8WKW5_9MICO</name>
<feature type="region of interest" description="Disordered" evidence="1">
    <location>
        <begin position="106"/>
        <end position="126"/>
    </location>
</feature>
<dbReference type="AlphaFoldDB" id="A0A4R8WKW5"/>
<evidence type="ECO:0000313" key="4">
    <source>
        <dbReference type="Proteomes" id="UP000298412"/>
    </source>
</evidence>
<sequence>MAKPPRHVPRDTSRRRVWVYVAVATFVAADLILIVLALGSTRATDAAEVSRPIPTFSAASAVDAAAAPTPTATPTATPAATTVLPLPPTRLLDAVDGQTAWRAQTGPCPATPASPELTTNGGATWKKTDATGTAKVTALQSLMVTSESVVEMVGLAKSDCAPQFVKTFVSGDNYSSYSDKLAGTWFVDPADRATIHSPSGSAKAPCDAVVTLAVRDDKSAAALCADGRLFSTVDAAAWSPASALPGVVSITDTDTGYLAAAVGRSECAGVQLITLAPARESTEAGCFKAAVQPSGLTGNIAVSGAVGTVWLWAGDAFVRSSDGGATWN</sequence>
<comment type="caution">
    <text evidence="3">The sequence shown here is derived from an EMBL/GenBank/DDBJ whole genome shotgun (WGS) entry which is preliminary data.</text>
</comment>
<gene>
    <name evidence="3" type="ORF">E3O19_13785</name>
</gene>
<evidence type="ECO:0008006" key="5">
    <source>
        <dbReference type="Google" id="ProtNLM"/>
    </source>
</evidence>
<organism evidence="3 4">
    <name type="scientific">Cryobacterium algoritolerans</name>
    <dbReference type="NCBI Taxonomy" id="1259184"/>
    <lineage>
        <taxon>Bacteria</taxon>
        <taxon>Bacillati</taxon>
        <taxon>Actinomycetota</taxon>
        <taxon>Actinomycetes</taxon>
        <taxon>Micrococcales</taxon>
        <taxon>Microbacteriaceae</taxon>
        <taxon>Cryobacterium</taxon>
    </lineage>
</organism>
<accession>A0A4R8WKW5</accession>
<proteinExistence type="predicted"/>
<keyword evidence="2" id="KW-0812">Transmembrane</keyword>
<dbReference type="RefSeq" id="WP_134568521.1">
    <property type="nucleotide sequence ID" value="NZ_SOFP01000066.1"/>
</dbReference>
<evidence type="ECO:0000313" key="3">
    <source>
        <dbReference type="EMBL" id="TFC12019.1"/>
    </source>
</evidence>
<evidence type="ECO:0000256" key="2">
    <source>
        <dbReference type="SAM" id="Phobius"/>
    </source>
</evidence>
<dbReference type="SUPFAM" id="SSF110296">
    <property type="entry name" value="Oligoxyloglucan reducing end-specific cellobiohydrolase"/>
    <property type="match status" value="1"/>
</dbReference>
<dbReference type="EMBL" id="SOFP01000066">
    <property type="protein sequence ID" value="TFC12019.1"/>
    <property type="molecule type" value="Genomic_DNA"/>
</dbReference>
<reference evidence="3 4" key="1">
    <citation type="submission" date="2019-03" db="EMBL/GenBank/DDBJ databases">
        <title>Genomics of glacier-inhabiting Cryobacterium strains.</title>
        <authorList>
            <person name="Liu Q."/>
            <person name="Xin Y.-H."/>
        </authorList>
    </citation>
    <scope>NUCLEOTIDE SEQUENCE [LARGE SCALE GENOMIC DNA]</scope>
    <source>
        <strain evidence="3 4">MDT1-3</strain>
    </source>
</reference>
<dbReference type="Proteomes" id="UP000298412">
    <property type="component" value="Unassembled WGS sequence"/>
</dbReference>
<feature type="transmembrane region" description="Helical" evidence="2">
    <location>
        <begin position="17"/>
        <end position="38"/>
    </location>
</feature>
<keyword evidence="2" id="KW-1133">Transmembrane helix</keyword>